<keyword evidence="3" id="KW-1185">Reference proteome</keyword>
<organism evidence="2 3">
    <name type="scientific">Pisum sativum</name>
    <name type="common">Garden pea</name>
    <name type="synonym">Lathyrus oleraceus</name>
    <dbReference type="NCBI Taxonomy" id="3888"/>
    <lineage>
        <taxon>Eukaryota</taxon>
        <taxon>Viridiplantae</taxon>
        <taxon>Streptophyta</taxon>
        <taxon>Embryophyta</taxon>
        <taxon>Tracheophyta</taxon>
        <taxon>Spermatophyta</taxon>
        <taxon>Magnoliopsida</taxon>
        <taxon>eudicotyledons</taxon>
        <taxon>Gunneridae</taxon>
        <taxon>Pentapetalae</taxon>
        <taxon>rosids</taxon>
        <taxon>fabids</taxon>
        <taxon>Fabales</taxon>
        <taxon>Fabaceae</taxon>
        <taxon>Papilionoideae</taxon>
        <taxon>50 kb inversion clade</taxon>
        <taxon>NPAAA clade</taxon>
        <taxon>Hologalegina</taxon>
        <taxon>IRL clade</taxon>
        <taxon>Fabeae</taxon>
        <taxon>Lathyrus</taxon>
    </lineage>
</organism>
<dbReference type="PANTHER" id="PTHR33659:SF7">
    <property type="entry name" value="PROTEIN, PUTATIVE-RELATED"/>
    <property type="match status" value="1"/>
</dbReference>
<feature type="transmembrane region" description="Helical" evidence="1">
    <location>
        <begin position="7"/>
        <end position="28"/>
    </location>
</feature>
<dbReference type="PANTHER" id="PTHR33659">
    <property type="entry name" value="PROTEIN, PUTATIVE-RELATED-RELATED"/>
    <property type="match status" value="1"/>
</dbReference>
<sequence>MASFGSFSANILMAVMIVDMFCVTYLYVAQDSEIAPTGQLEAGDGFALPVSKMVLCSSVLVSLVAFMFKRRRIWIGGGGVAFGLEAAVKTQFCWALKLQDDAEAKEKPHYG</sequence>
<feature type="transmembrane region" description="Helical" evidence="1">
    <location>
        <begin position="48"/>
        <end position="68"/>
    </location>
</feature>
<dbReference type="EMBL" id="JAMSHJ010000005">
    <property type="protein sequence ID" value="KAI5410116.1"/>
    <property type="molecule type" value="Genomic_DNA"/>
</dbReference>
<evidence type="ECO:0000256" key="1">
    <source>
        <dbReference type="SAM" id="Phobius"/>
    </source>
</evidence>
<evidence type="ECO:0000313" key="3">
    <source>
        <dbReference type="Proteomes" id="UP001058974"/>
    </source>
</evidence>
<keyword evidence="1" id="KW-1133">Transmembrane helix</keyword>
<keyword evidence="1" id="KW-0472">Membrane</keyword>
<proteinExistence type="predicted"/>
<accession>A0A9D4X0T7</accession>
<dbReference type="Gramene" id="Psat05G0555800-T1">
    <property type="protein sequence ID" value="KAI5410116.1"/>
    <property type="gene ID" value="KIW84_055558"/>
</dbReference>
<evidence type="ECO:0000313" key="2">
    <source>
        <dbReference type="EMBL" id="KAI5410116.1"/>
    </source>
</evidence>
<reference evidence="2 3" key="1">
    <citation type="journal article" date="2022" name="Nat. Genet.">
        <title>Improved pea reference genome and pan-genome highlight genomic features and evolutionary characteristics.</title>
        <authorList>
            <person name="Yang T."/>
            <person name="Liu R."/>
            <person name="Luo Y."/>
            <person name="Hu S."/>
            <person name="Wang D."/>
            <person name="Wang C."/>
            <person name="Pandey M.K."/>
            <person name="Ge S."/>
            <person name="Xu Q."/>
            <person name="Li N."/>
            <person name="Li G."/>
            <person name="Huang Y."/>
            <person name="Saxena R.K."/>
            <person name="Ji Y."/>
            <person name="Li M."/>
            <person name="Yan X."/>
            <person name="He Y."/>
            <person name="Liu Y."/>
            <person name="Wang X."/>
            <person name="Xiang C."/>
            <person name="Varshney R.K."/>
            <person name="Ding H."/>
            <person name="Gao S."/>
            <person name="Zong X."/>
        </authorList>
    </citation>
    <scope>NUCLEOTIDE SEQUENCE [LARGE SCALE GENOMIC DNA]</scope>
    <source>
        <strain evidence="2 3">cv. Zhongwan 6</strain>
    </source>
</reference>
<comment type="caution">
    <text evidence="2">The sequence shown here is derived from an EMBL/GenBank/DDBJ whole genome shotgun (WGS) entry which is preliminary data.</text>
</comment>
<gene>
    <name evidence="2" type="ORF">KIW84_055558</name>
</gene>
<dbReference type="Proteomes" id="UP001058974">
    <property type="component" value="Chromosome 5"/>
</dbReference>
<dbReference type="AlphaFoldDB" id="A0A9D4X0T7"/>
<keyword evidence="1" id="KW-0812">Transmembrane</keyword>
<name>A0A9D4X0T7_PEA</name>
<protein>
    <submittedName>
        <fullName evidence="2">Uncharacterized protein</fullName>
    </submittedName>
</protein>